<protein>
    <submittedName>
        <fullName evidence="1">Uncharacterized protein</fullName>
    </submittedName>
</protein>
<dbReference type="Proteomes" id="UP001264340">
    <property type="component" value="Unassembled WGS sequence"/>
</dbReference>
<accession>A0ABU1M0P8</accession>
<organism evidence="1 2">
    <name type="scientific">Paraburkholderia terricola</name>
    <dbReference type="NCBI Taxonomy" id="169427"/>
    <lineage>
        <taxon>Bacteria</taxon>
        <taxon>Pseudomonadati</taxon>
        <taxon>Pseudomonadota</taxon>
        <taxon>Betaproteobacteria</taxon>
        <taxon>Burkholderiales</taxon>
        <taxon>Burkholderiaceae</taxon>
        <taxon>Paraburkholderia</taxon>
    </lineage>
</organism>
<reference evidence="1 2" key="1">
    <citation type="submission" date="2023-07" db="EMBL/GenBank/DDBJ databases">
        <title>Sorghum-associated microbial communities from plants grown in Nebraska, USA.</title>
        <authorList>
            <person name="Schachtman D."/>
        </authorList>
    </citation>
    <scope>NUCLEOTIDE SEQUENCE [LARGE SCALE GENOMIC DNA]</scope>
    <source>
        <strain evidence="1 2">DS1316</strain>
    </source>
</reference>
<comment type="caution">
    <text evidence="1">The sequence shown here is derived from an EMBL/GenBank/DDBJ whole genome shotgun (WGS) entry which is preliminary data.</text>
</comment>
<keyword evidence="2" id="KW-1185">Reference proteome</keyword>
<name>A0ABU1M0P8_9BURK</name>
<proteinExistence type="predicted"/>
<sequence>MGLAVPDGDAGTVYDRRNVWAHTTGVLQRDASIVAPQIQLMCPGVVCQRGLNLIEQVRRALVVGIRESGSFTEAGD</sequence>
<dbReference type="EMBL" id="JAVDRP010000021">
    <property type="protein sequence ID" value="MDR6412589.1"/>
    <property type="molecule type" value="Genomic_DNA"/>
</dbReference>
<gene>
    <name evidence="1" type="ORF">J2804_006025</name>
</gene>
<evidence type="ECO:0000313" key="2">
    <source>
        <dbReference type="Proteomes" id="UP001264340"/>
    </source>
</evidence>
<evidence type="ECO:0000313" key="1">
    <source>
        <dbReference type="EMBL" id="MDR6412589.1"/>
    </source>
</evidence>